<evidence type="ECO:0000256" key="4">
    <source>
        <dbReference type="ARBA" id="ARBA00022741"/>
    </source>
</evidence>
<keyword evidence="12" id="KW-1185">Reference proteome</keyword>
<keyword evidence="5 11" id="KW-0418">Kinase</keyword>
<feature type="compositionally biased region" description="Polar residues" evidence="9">
    <location>
        <begin position="10"/>
        <end position="21"/>
    </location>
</feature>
<keyword evidence="4" id="KW-0547">Nucleotide-binding</keyword>
<evidence type="ECO:0000256" key="2">
    <source>
        <dbReference type="ARBA" id="ARBA00022527"/>
    </source>
</evidence>
<dbReference type="PANTHER" id="PTHR43895:SF32">
    <property type="entry name" value="SERINE_THREONINE-PROTEIN KINASE CHK1"/>
    <property type="match status" value="1"/>
</dbReference>
<comment type="catalytic activity">
    <reaction evidence="8">
        <text>L-seryl-[protein] + ATP = O-phospho-L-seryl-[protein] + ADP + H(+)</text>
        <dbReference type="Rhea" id="RHEA:17989"/>
        <dbReference type="Rhea" id="RHEA-COMP:9863"/>
        <dbReference type="Rhea" id="RHEA-COMP:11604"/>
        <dbReference type="ChEBI" id="CHEBI:15378"/>
        <dbReference type="ChEBI" id="CHEBI:29999"/>
        <dbReference type="ChEBI" id="CHEBI:30616"/>
        <dbReference type="ChEBI" id="CHEBI:83421"/>
        <dbReference type="ChEBI" id="CHEBI:456216"/>
        <dbReference type="EC" id="2.7.11.1"/>
    </reaction>
</comment>
<comment type="caution">
    <text evidence="11">The sequence shown here is derived from an EMBL/GenBank/DDBJ whole genome shotgun (WGS) entry which is preliminary data.</text>
</comment>
<dbReference type="GO" id="GO:0007165">
    <property type="term" value="P:signal transduction"/>
    <property type="evidence" value="ECO:0007669"/>
    <property type="project" value="TreeGrafter"/>
</dbReference>
<organism evidence="11 12">
    <name type="scientific">Novymonas esmeraldas</name>
    <dbReference type="NCBI Taxonomy" id="1808958"/>
    <lineage>
        <taxon>Eukaryota</taxon>
        <taxon>Discoba</taxon>
        <taxon>Euglenozoa</taxon>
        <taxon>Kinetoplastea</taxon>
        <taxon>Metakinetoplastina</taxon>
        <taxon>Trypanosomatida</taxon>
        <taxon>Trypanosomatidae</taxon>
        <taxon>Novymonas</taxon>
    </lineage>
</organism>
<dbReference type="Gene3D" id="1.10.510.10">
    <property type="entry name" value="Transferase(Phosphotransferase) domain 1"/>
    <property type="match status" value="1"/>
</dbReference>
<feature type="region of interest" description="Disordered" evidence="9">
    <location>
        <begin position="134"/>
        <end position="163"/>
    </location>
</feature>
<evidence type="ECO:0000256" key="6">
    <source>
        <dbReference type="ARBA" id="ARBA00022840"/>
    </source>
</evidence>
<comment type="catalytic activity">
    <reaction evidence="7">
        <text>L-threonyl-[protein] + ATP = O-phospho-L-threonyl-[protein] + ADP + H(+)</text>
        <dbReference type="Rhea" id="RHEA:46608"/>
        <dbReference type="Rhea" id="RHEA-COMP:11060"/>
        <dbReference type="Rhea" id="RHEA-COMP:11605"/>
        <dbReference type="ChEBI" id="CHEBI:15378"/>
        <dbReference type="ChEBI" id="CHEBI:30013"/>
        <dbReference type="ChEBI" id="CHEBI:30616"/>
        <dbReference type="ChEBI" id="CHEBI:61977"/>
        <dbReference type="ChEBI" id="CHEBI:456216"/>
        <dbReference type="EC" id="2.7.11.1"/>
    </reaction>
</comment>
<evidence type="ECO:0000313" key="12">
    <source>
        <dbReference type="Proteomes" id="UP001430356"/>
    </source>
</evidence>
<dbReference type="PANTHER" id="PTHR43895">
    <property type="entry name" value="CALCIUM/CALMODULIN-DEPENDENT PROTEIN KINASE KINASE-RELATED"/>
    <property type="match status" value="1"/>
</dbReference>
<dbReference type="AlphaFoldDB" id="A0AAW0F3E8"/>
<keyword evidence="3" id="KW-0808">Transferase</keyword>
<dbReference type="GO" id="GO:0005524">
    <property type="term" value="F:ATP binding"/>
    <property type="evidence" value="ECO:0007669"/>
    <property type="project" value="UniProtKB-KW"/>
</dbReference>
<gene>
    <name evidence="11" type="ORF">NESM_000065800</name>
</gene>
<dbReference type="PROSITE" id="PS50011">
    <property type="entry name" value="PROTEIN_KINASE_DOM"/>
    <property type="match status" value="1"/>
</dbReference>
<dbReference type="SUPFAM" id="SSF56112">
    <property type="entry name" value="Protein kinase-like (PK-like)"/>
    <property type="match status" value="1"/>
</dbReference>
<evidence type="ECO:0000256" key="5">
    <source>
        <dbReference type="ARBA" id="ARBA00022777"/>
    </source>
</evidence>
<proteinExistence type="predicted"/>
<feature type="domain" description="Protein kinase" evidence="10">
    <location>
        <begin position="31"/>
        <end position="351"/>
    </location>
</feature>
<dbReference type="EMBL" id="JAECZO010000004">
    <property type="protein sequence ID" value="KAK7200151.1"/>
    <property type="molecule type" value="Genomic_DNA"/>
</dbReference>
<sequence length="354" mass="37373">MSVSSLSSSAAHQSRTATAAGQSLPPPLHGFTFLEHYHSAPSHDTFIARDVRQQQSDGGEGEKVIIRVYAIEYLRRDEETRLAIERECLAARVVAHPHILPLGRPFATKTDVFLVERYCAGGCLHDLIATAAEEPPTVPAPSGPAADAAPPPTPPRCRSGVPSGAVRRYTRELLSAVDHLHRTCRLAHRNIRLENLFVDEEGHIHLGGFGLCAALPPPHLAAADGLPGGGGGSSGSAASASPALLRLCCGARHYAAPELVQGRPYHGEAVDAWACGVVLVALLSGGLLFGTDDGDEALFSVLGGDVEAHLARHPAMAAVADPQAVDLARNLLRANPHVRFTVTEALEHPYLATP</sequence>
<dbReference type="Proteomes" id="UP001430356">
    <property type="component" value="Unassembled WGS sequence"/>
</dbReference>
<name>A0AAW0F3E8_9TRYP</name>
<reference evidence="11 12" key="1">
    <citation type="journal article" date="2021" name="MBio">
        <title>A New Model Trypanosomatid, Novymonas esmeraldas: Genomic Perception of Its 'Candidatus Pandoraea novymonadis' Endosymbiont.</title>
        <authorList>
            <person name="Zakharova A."/>
            <person name="Saura A."/>
            <person name="Butenko A."/>
            <person name="Podesvova L."/>
            <person name="Warmusova S."/>
            <person name="Kostygov A.Y."/>
            <person name="Nenarokova A."/>
            <person name="Lukes J."/>
            <person name="Opperdoes F.R."/>
            <person name="Yurchenko V."/>
        </authorList>
    </citation>
    <scope>NUCLEOTIDE SEQUENCE [LARGE SCALE GENOMIC DNA]</scope>
    <source>
        <strain evidence="11 12">E262AT.01</strain>
    </source>
</reference>
<evidence type="ECO:0000256" key="8">
    <source>
        <dbReference type="ARBA" id="ARBA00048679"/>
    </source>
</evidence>
<evidence type="ECO:0000256" key="9">
    <source>
        <dbReference type="SAM" id="MobiDB-lite"/>
    </source>
</evidence>
<dbReference type="SMART" id="SM00220">
    <property type="entry name" value="S_TKc"/>
    <property type="match status" value="1"/>
</dbReference>
<dbReference type="Pfam" id="PF00069">
    <property type="entry name" value="Pkinase"/>
    <property type="match status" value="1"/>
</dbReference>
<evidence type="ECO:0000256" key="7">
    <source>
        <dbReference type="ARBA" id="ARBA00047899"/>
    </source>
</evidence>
<dbReference type="InterPro" id="IPR000719">
    <property type="entry name" value="Prot_kinase_dom"/>
</dbReference>
<dbReference type="EC" id="2.7.11.1" evidence="1"/>
<evidence type="ECO:0000259" key="10">
    <source>
        <dbReference type="PROSITE" id="PS50011"/>
    </source>
</evidence>
<dbReference type="InterPro" id="IPR011009">
    <property type="entry name" value="Kinase-like_dom_sf"/>
</dbReference>
<keyword evidence="2" id="KW-0723">Serine/threonine-protein kinase</keyword>
<dbReference type="GO" id="GO:0004674">
    <property type="term" value="F:protein serine/threonine kinase activity"/>
    <property type="evidence" value="ECO:0007669"/>
    <property type="project" value="UniProtKB-KW"/>
</dbReference>
<feature type="region of interest" description="Disordered" evidence="9">
    <location>
        <begin position="1"/>
        <end position="24"/>
    </location>
</feature>
<accession>A0AAW0F3E8</accession>
<evidence type="ECO:0000256" key="3">
    <source>
        <dbReference type="ARBA" id="ARBA00022679"/>
    </source>
</evidence>
<keyword evidence="6" id="KW-0067">ATP-binding</keyword>
<evidence type="ECO:0000256" key="1">
    <source>
        <dbReference type="ARBA" id="ARBA00012513"/>
    </source>
</evidence>
<evidence type="ECO:0000313" key="11">
    <source>
        <dbReference type="EMBL" id="KAK7200151.1"/>
    </source>
</evidence>
<protein>
    <recommendedName>
        <fullName evidence="1">non-specific serine/threonine protein kinase</fullName>
        <ecNumber evidence="1">2.7.11.1</ecNumber>
    </recommendedName>
</protein>